<sequence>MQPERRTVSIGEEGGRLEILVTSQKLAHRIARELEKAFGGRAHYTWTDREGMLDATWTPPAPGRSAPPPPRAATARQRRQP</sequence>
<evidence type="ECO:0000256" key="1">
    <source>
        <dbReference type="SAM" id="MobiDB-lite"/>
    </source>
</evidence>
<organism evidence="2 3">
    <name type="scientific">Eiseniibacteriota bacterium</name>
    <dbReference type="NCBI Taxonomy" id="2212470"/>
    <lineage>
        <taxon>Bacteria</taxon>
        <taxon>Candidatus Eiseniibacteriota</taxon>
    </lineage>
</organism>
<comment type="caution">
    <text evidence="2">The sequence shown here is derived from an EMBL/GenBank/DDBJ whole genome shotgun (WGS) entry which is preliminary data.</text>
</comment>
<proteinExistence type="predicted"/>
<evidence type="ECO:0000313" key="2">
    <source>
        <dbReference type="EMBL" id="MBI3539994.1"/>
    </source>
</evidence>
<reference evidence="2" key="1">
    <citation type="submission" date="2020-07" db="EMBL/GenBank/DDBJ databases">
        <title>Huge and variable diversity of episymbiotic CPR bacteria and DPANN archaea in groundwater ecosystems.</title>
        <authorList>
            <person name="He C.Y."/>
            <person name="Keren R."/>
            <person name="Whittaker M."/>
            <person name="Farag I.F."/>
            <person name="Doudna J."/>
            <person name="Cate J.H.D."/>
            <person name="Banfield J.F."/>
        </authorList>
    </citation>
    <scope>NUCLEOTIDE SEQUENCE</scope>
    <source>
        <strain evidence="2">NC_groundwater_928_Pr1_S-0.2um_72_17</strain>
    </source>
</reference>
<feature type="compositionally biased region" description="Pro residues" evidence="1">
    <location>
        <begin position="59"/>
        <end position="71"/>
    </location>
</feature>
<dbReference type="AlphaFoldDB" id="A0A9D6QPI9"/>
<dbReference type="EMBL" id="JACQAY010000226">
    <property type="protein sequence ID" value="MBI3539994.1"/>
    <property type="molecule type" value="Genomic_DNA"/>
</dbReference>
<feature type="region of interest" description="Disordered" evidence="1">
    <location>
        <begin position="53"/>
        <end position="81"/>
    </location>
</feature>
<protein>
    <submittedName>
        <fullName evidence="2">Uncharacterized protein</fullName>
    </submittedName>
</protein>
<name>A0A9D6QPI9_UNCEI</name>
<dbReference type="Proteomes" id="UP000807850">
    <property type="component" value="Unassembled WGS sequence"/>
</dbReference>
<evidence type="ECO:0000313" key="3">
    <source>
        <dbReference type="Proteomes" id="UP000807850"/>
    </source>
</evidence>
<gene>
    <name evidence="2" type="ORF">HY076_06955</name>
</gene>
<accession>A0A9D6QPI9</accession>